<protein>
    <submittedName>
        <fullName evidence="1">Uncharacterized protein</fullName>
    </submittedName>
</protein>
<dbReference type="AlphaFoldDB" id="A0A813CFU9"/>
<dbReference type="EMBL" id="CAJNJA010100210">
    <property type="protein sequence ID" value="CAE7943651.1"/>
    <property type="molecule type" value="Genomic_DNA"/>
</dbReference>
<dbReference type="Proteomes" id="UP000601435">
    <property type="component" value="Unassembled WGS sequence"/>
</dbReference>
<feature type="non-terminal residue" evidence="1">
    <location>
        <position position="1"/>
    </location>
</feature>
<reference evidence="1" key="1">
    <citation type="submission" date="2021-02" db="EMBL/GenBank/DDBJ databases">
        <authorList>
            <person name="Dougan E. K."/>
            <person name="Rhodes N."/>
            <person name="Thang M."/>
            <person name="Chan C."/>
        </authorList>
    </citation>
    <scope>NUCLEOTIDE SEQUENCE</scope>
</reference>
<accession>A0A813CFU9</accession>
<evidence type="ECO:0000313" key="2">
    <source>
        <dbReference type="Proteomes" id="UP000601435"/>
    </source>
</evidence>
<gene>
    <name evidence="1" type="ORF">SNEC2469_LOCUS35138</name>
</gene>
<organism evidence="1 2">
    <name type="scientific">Symbiodinium necroappetens</name>
    <dbReference type="NCBI Taxonomy" id="1628268"/>
    <lineage>
        <taxon>Eukaryota</taxon>
        <taxon>Sar</taxon>
        <taxon>Alveolata</taxon>
        <taxon>Dinophyceae</taxon>
        <taxon>Suessiales</taxon>
        <taxon>Symbiodiniaceae</taxon>
        <taxon>Symbiodinium</taxon>
    </lineage>
</organism>
<proteinExistence type="predicted"/>
<comment type="caution">
    <text evidence="1">The sequence shown here is derived from an EMBL/GenBank/DDBJ whole genome shotgun (WGS) entry which is preliminary data.</text>
</comment>
<name>A0A813CFU9_9DINO</name>
<dbReference type="OrthoDB" id="10407758at2759"/>
<evidence type="ECO:0000313" key="1">
    <source>
        <dbReference type="EMBL" id="CAE7943651.1"/>
    </source>
</evidence>
<feature type="non-terminal residue" evidence="1">
    <location>
        <position position="188"/>
    </location>
</feature>
<sequence>RRLRAYRGPMWRADDLLDAVEALLEVVTQAGENEVEFVESGTTELSQAEAVDRLLRMEAEEREADDRDERAMLEMQLHHEAELDRALEQDRRAWDQHASRQAQEWDDWAMFDEMSKGRPQARVRPQLYMTVATSHLQNQAGTSRTWRFPLAKPGQEPVRVSFTVEEVMEPDPEDVETVLVASPSSKPT</sequence>
<keyword evidence="2" id="KW-1185">Reference proteome</keyword>